<dbReference type="HAMAP" id="MF_01810">
    <property type="entry name" value="YidC_type1"/>
    <property type="match status" value="1"/>
</dbReference>
<sequence>MDKNSITGLLLITAILALFWWMNKPSEEDLAERKRQLDSINRVEQLRAVEAEKNVQAESEDVTGEQQSQQNNKDSARIQAAGILAPYIKGEQQFTTIENEKIKVTLSNLGGRIYSVELKEYQTHDGRPLVLFEGNDNRYGFNFTYNTNIYHTNDLYFDVKKQGENSVSFEISGADRENLSLTYSLTDDANMVEHHISAENLGNKFDVPRNALDLEWYQKMPAQEKGRQFETQYSGIYYKFFQNDVDDISGNSSGSEDLRTPVKWIAFKDQFFSSILISDENMASAFVETTVIEDETNPMLRINQAEAAVPFDFSENDEAQMRFFFGPNHFYTLKAYEDLDLHQILPLGWGIFGWINRYAVIPVFNFLEGFIGSYGIIILILTLLIKLVLFPLTYKSYMSTAKMRVLKPQIDEINERIPKDKAMERQQATMALYRKAGVNPMGGCLPMLLQMPILIAMFRFFPSSIELRQESFLWATDLSTYDSIWDLPFEIPFYGDHVSLFTLLMAATNIFYTRINQEMTQSSAQMPGMKGMMYMMPIMFLFFFNQYASGLSYYYFVSTLITVGQTLLIRQFVDEKAILAKLKANQKKPAKKSKFQARLEAMQKQQQQVQKAKGKKPGKK</sequence>
<feature type="compositionally biased region" description="Polar residues" evidence="14">
    <location>
        <begin position="64"/>
        <end position="73"/>
    </location>
</feature>
<feature type="transmembrane region" description="Helical" evidence="13">
    <location>
        <begin position="532"/>
        <end position="548"/>
    </location>
</feature>
<proteinExistence type="inferred from homology"/>
<evidence type="ECO:0000256" key="13">
    <source>
        <dbReference type="HAMAP-Rule" id="MF_01810"/>
    </source>
</evidence>
<dbReference type="Gene3D" id="2.70.98.90">
    <property type="match status" value="1"/>
</dbReference>
<keyword evidence="5 13" id="KW-1003">Cell membrane</keyword>
<gene>
    <name evidence="13" type="primary">yidC</name>
    <name evidence="17" type="ORF">DFO77_13537</name>
</gene>
<dbReference type="NCBIfam" id="TIGR03592">
    <property type="entry name" value="yidC_oxa1_cterm"/>
    <property type="match status" value="1"/>
</dbReference>
<feature type="transmembrane region" description="Helical" evidence="13">
    <location>
        <begin position="443"/>
        <end position="461"/>
    </location>
</feature>
<keyword evidence="8 13" id="KW-1133">Transmembrane helix</keyword>
<evidence type="ECO:0000256" key="5">
    <source>
        <dbReference type="ARBA" id="ARBA00022475"/>
    </source>
</evidence>
<dbReference type="GO" id="GO:0005975">
    <property type="term" value="P:carbohydrate metabolic process"/>
    <property type="evidence" value="ECO:0007669"/>
    <property type="project" value="InterPro"/>
</dbReference>
<dbReference type="PRINTS" id="PR00701">
    <property type="entry name" value="60KDINNERMP"/>
</dbReference>
<evidence type="ECO:0000256" key="7">
    <source>
        <dbReference type="ARBA" id="ARBA00022927"/>
    </source>
</evidence>
<evidence type="ECO:0000256" key="14">
    <source>
        <dbReference type="SAM" id="MobiDB-lite"/>
    </source>
</evidence>
<keyword evidence="4 13" id="KW-0813">Transport</keyword>
<keyword evidence="18" id="KW-1185">Reference proteome</keyword>
<organism evidence="17 18">
    <name type="scientific">Marinilabilia salmonicolor</name>
    <dbReference type="NCBI Taxonomy" id="989"/>
    <lineage>
        <taxon>Bacteria</taxon>
        <taxon>Pseudomonadati</taxon>
        <taxon>Bacteroidota</taxon>
        <taxon>Bacteroidia</taxon>
        <taxon>Marinilabiliales</taxon>
        <taxon>Marinilabiliaceae</taxon>
        <taxon>Marinilabilia</taxon>
    </lineage>
</organism>
<comment type="function">
    <text evidence="13">Required for the insertion and/or proper folding and/or complex formation of integral membrane proteins into the membrane. Involved in integration of membrane proteins that insert both dependently and independently of the Sec translocase complex, as well as at least some lipoproteins. Aids folding of multispanning membrane proteins.</text>
</comment>
<dbReference type="InterPro" id="IPR047196">
    <property type="entry name" value="YidC_ALB_C"/>
</dbReference>
<dbReference type="CDD" id="cd20070">
    <property type="entry name" value="5TM_YidC_Alb3"/>
    <property type="match status" value="1"/>
</dbReference>
<comment type="subcellular location">
    <subcellularLocation>
        <location evidence="1">Cell inner membrane</location>
        <topology evidence="1">Multi-pass membrane protein</topology>
    </subcellularLocation>
    <subcellularLocation>
        <location evidence="13">Cell membrane</location>
        <topology evidence="13">Multi-pass membrane protein</topology>
    </subcellularLocation>
</comment>
<dbReference type="NCBIfam" id="TIGR03593">
    <property type="entry name" value="yidC_nterm"/>
    <property type="match status" value="1"/>
</dbReference>
<dbReference type="AlphaFoldDB" id="A0A368UN65"/>
<dbReference type="InterPro" id="IPR011013">
    <property type="entry name" value="Gal_mutarotase_sf_dom"/>
</dbReference>
<keyword evidence="9 13" id="KW-0472">Membrane</keyword>
<feature type="transmembrane region" description="Helical" evidence="13">
    <location>
        <begin position="491"/>
        <end position="512"/>
    </location>
</feature>
<evidence type="ECO:0000256" key="2">
    <source>
        <dbReference type="ARBA" id="ARBA00010527"/>
    </source>
</evidence>
<evidence type="ECO:0000256" key="9">
    <source>
        <dbReference type="ARBA" id="ARBA00023136"/>
    </source>
</evidence>
<dbReference type="GO" id="GO:0032977">
    <property type="term" value="F:membrane insertase activity"/>
    <property type="evidence" value="ECO:0007669"/>
    <property type="project" value="InterPro"/>
</dbReference>
<dbReference type="RefSeq" id="WP_114438041.1">
    <property type="nucleotide sequence ID" value="NZ_QPIZ01000035.1"/>
</dbReference>
<dbReference type="GO" id="GO:0030246">
    <property type="term" value="F:carbohydrate binding"/>
    <property type="evidence" value="ECO:0007669"/>
    <property type="project" value="InterPro"/>
</dbReference>
<dbReference type="NCBIfam" id="NF002356">
    <property type="entry name" value="PRK01318.2-3"/>
    <property type="match status" value="1"/>
</dbReference>
<evidence type="ECO:0000256" key="10">
    <source>
        <dbReference type="ARBA" id="ARBA00023186"/>
    </source>
</evidence>
<keyword evidence="10 13" id="KW-0143">Chaperone</keyword>
<dbReference type="GO" id="GO:0051205">
    <property type="term" value="P:protein insertion into membrane"/>
    <property type="evidence" value="ECO:0007669"/>
    <property type="project" value="TreeGrafter"/>
</dbReference>
<dbReference type="InterPro" id="IPR028055">
    <property type="entry name" value="YidC/Oxa/ALB_C"/>
</dbReference>
<evidence type="ECO:0000256" key="8">
    <source>
        <dbReference type="ARBA" id="ARBA00022989"/>
    </source>
</evidence>
<dbReference type="SUPFAM" id="SSF74650">
    <property type="entry name" value="Galactose mutarotase-like"/>
    <property type="match status" value="1"/>
</dbReference>
<evidence type="ECO:0000256" key="4">
    <source>
        <dbReference type="ARBA" id="ARBA00022448"/>
    </source>
</evidence>
<feature type="domain" description="Membrane insertase YidC/Oxa/ALB C-terminal" evidence="15">
    <location>
        <begin position="374"/>
        <end position="570"/>
    </location>
</feature>
<dbReference type="GO" id="GO:0005886">
    <property type="term" value="C:plasma membrane"/>
    <property type="evidence" value="ECO:0007669"/>
    <property type="project" value="UniProtKB-SubCell"/>
</dbReference>
<evidence type="ECO:0000256" key="3">
    <source>
        <dbReference type="ARBA" id="ARBA00015325"/>
    </source>
</evidence>
<dbReference type="PANTHER" id="PTHR12428">
    <property type="entry name" value="OXA1"/>
    <property type="match status" value="1"/>
</dbReference>
<dbReference type="Proteomes" id="UP000252733">
    <property type="component" value="Unassembled WGS sequence"/>
</dbReference>
<dbReference type="InterPro" id="IPR001708">
    <property type="entry name" value="YidC/ALB3/OXA1/COX18"/>
</dbReference>
<comment type="similarity">
    <text evidence="2 13">Belongs to the OXA1/ALB3/YidC family. Type 1 subfamily.</text>
</comment>
<evidence type="ECO:0000256" key="1">
    <source>
        <dbReference type="ARBA" id="ARBA00004429"/>
    </source>
</evidence>
<dbReference type="GO" id="GO:0003824">
    <property type="term" value="F:catalytic activity"/>
    <property type="evidence" value="ECO:0007669"/>
    <property type="project" value="InterPro"/>
</dbReference>
<evidence type="ECO:0000256" key="12">
    <source>
        <dbReference type="ARBA" id="ARBA00033342"/>
    </source>
</evidence>
<dbReference type="PANTHER" id="PTHR12428:SF65">
    <property type="entry name" value="CYTOCHROME C OXIDASE ASSEMBLY PROTEIN COX18, MITOCHONDRIAL"/>
    <property type="match status" value="1"/>
</dbReference>
<dbReference type="CDD" id="cd19961">
    <property type="entry name" value="EcYidC-like_peri"/>
    <property type="match status" value="1"/>
</dbReference>
<keyword evidence="6 13" id="KW-0812">Transmembrane</keyword>
<dbReference type="Pfam" id="PF14849">
    <property type="entry name" value="YidC_periplas"/>
    <property type="match status" value="1"/>
</dbReference>
<comment type="caution">
    <text evidence="17">The sequence shown here is derived from an EMBL/GenBank/DDBJ whole genome shotgun (WGS) entry which is preliminary data.</text>
</comment>
<dbReference type="InterPro" id="IPR038221">
    <property type="entry name" value="YidC_periplasmic_sf"/>
</dbReference>
<dbReference type="InterPro" id="IPR019998">
    <property type="entry name" value="Membr_insert_YidC"/>
</dbReference>
<evidence type="ECO:0000313" key="17">
    <source>
        <dbReference type="EMBL" id="RCW28854.1"/>
    </source>
</evidence>
<feature type="domain" description="Membrane insertase YidC N-terminal" evidence="16">
    <location>
        <begin position="96"/>
        <end position="357"/>
    </location>
</feature>
<keyword evidence="7 13" id="KW-0653">Protein transport</keyword>
<dbReference type="EMBL" id="QPIZ01000035">
    <property type="protein sequence ID" value="RCW28854.1"/>
    <property type="molecule type" value="Genomic_DNA"/>
</dbReference>
<evidence type="ECO:0000259" key="16">
    <source>
        <dbReference type="Pfam" id="PF14849"/>
    </source>
</evidence>
<protein>
    <recommendedName>
        <fullName evidence="3 13">Membrane protein insertase YidC</fullName>
    </recommendedName>
    <alternativeName>
        <fullName evidence="12 13">Foldase YidC</fullName>
    </alternativeName>
    <alternativeName>
        <fullName evidence="11 13">Membrane integrase YidC</fullName>
    </alternativeName>
    <alternativeName>
        <fullName evidence="13">Membrane protein YidC</fullName>
    </alternativeName>
</protein>
<feature type="transmembrane region" description="Helical" evidence="13">
    <location>
        <begin position="370"/>
        <end position="394"/>
    </location>
</feature>
<evidence type="ECO:0000256" key="11">
    <source>
        <dbReference type="ARBA" id="ARBA00033245"/>
    </source>
</evidence>
<feature type="transmembrane region" description="Helical" evidence="13">
    <location>
        <begin position="6"/>
        <end position="23"/>
    </location>
</feature>
<name>A0A368UN65_9BACT</name>
<dbReference type="GO" id="GO:0015031">
    <property type="term" value="P:protein transport"/>
    <property type="evidence" value="ECO:0007669"/>
    <property type="project" value="UniProtKB-KW"/>
</dbReference>
<evidence type="ECO:0000313" key="18">
    <source>
        <dbReference type="Proteomes" id="UP000252733"/>
    </source>
</evidence>
<accession>A0A368UN65</accession>
<dbReference type="Pfam" id="PF02096">
    <property type="entry name" value="60KD_IMP"/>
    <property type="match status" value="1"/>
</dbReference>
<evidence type="ECO:0000256" key="6">
    <source>
        <dbReference type="ARBA" id="ARBA00022692"/>
    </source>
</evidence>
<comment type="subunit">
    <text evidence="13">Interacts with the Sec translocase complex via SecD. Specifically interacts with transmembrane segments of nascent integral membrane proteins during membrane integration.</text>
</comment>
<evidence type="ECO:0000259" key="15">
    <source>
        <dbReference type="Pfam" id="PF02096"/>
    </source>
</evidence>
<dbReference type="InterPro" id="IPR028053">
    <property type="entry name" value="Membr_insert_YidC_N"/>
</dbReference>
<reference evidence="17 18" key="1">
    <citation type="submission" date="2018-07" db="EMBL/GenBank/DDBJ databases">
        <title>Freshwater and sediment microbial communities from various areas in North America, analyzing microbe dynamics in response to fracking.</title>
        <authorList>
            <person name="Lamendella R."/>
        </authorList>
    </citation>
    <scope>NUCLEOTIDE SEQUENCE [LARGE SCALE GENOMIC DNA]</scope>
    <source>
        <strain evidence="17 18">160A</strain>
    </source>
</reference>
<feature type="region of interest" description="Disordered" evidence="14">
    <location>
        <begin position="52"/>
        <end position="74"/>
    </location>
</feature>